<proteinExistence type="predicted"/>
<dbReference type="EMBL" id="BLAE01000003">
    <property type="protein sequence ID" value="GES06686.1"/>
    <property type="molecule type" value="Genomic_DNA"/>
</dbReference>
<comment type="caution">
    <text evidence="1">The sequence shown here is derived from an EMBL/GenBank/DDBJ whole genome shotgun (WGS) entry which is preliminary data.</text>
</comment>
<dbReference type="Proteomes" id="UP000331127">
    <property type="component" value="Unassembled WGS sequence"/>
</dbReference>
<sequence length="210" mass="23103">MNEEVGWLTDAELGLLRNLGDAGSPLPWRAMVEGRDHWSGDSFIMIGPEDRREDDMYVSREYGRTGTANLDLTAGARTALPRLLDEIVTRRARSSDSPAPAEPLVDSAEDFNDKEISEEVGWLTDAELELVRSLGDAGSPLPWRAMVEGRDHPEGGGSFIMIGPGDRHEAHMYVSRDYGPASTEDLDLIAASRTALPLLLDEIVTRRARS</sequence>
<protein>
    <submittedName>
        <fullName evidence="1">Uncharacterized protein</fullName>
    </submittedName>
</protein>
<dbReference type="RefSeq" id="WP_155352402.1">
    <property type="nucleotide sequence ID" value="NZ_BAAAHL010000022.1"/>
</dbReference>
<organism evidence="1 2">
    <name type="scientific">Acrocarpospora macrocephala</name>
    <dbReference type="NCBI Taxonomy" id="150177"/>
    <lineage>
        <taxon>Bacteria</taxon>
        <taxon>Bacillati</taxon>
        <taxon>Actinomycetota</taxon>
        <taxon>Actinomycetes</taxon>
        <taxon>Streptosporangiales</taxon>
        <taxon>Streptosporangiaceae</taxon>
        <taxon>Acrocarpospora</taxon>
    </lineage>
</organism>
<accession>A0A5M3WCX4</accession>
<reference evidence="1 2" key="1">
    <citation type="submission" date="2019-10" db="EMBL/GenBank/DDBJ databases">
        <title>Whole genome shotgun sequence of Acrocarpospora macrocephala NBRC 16266.</title>
        <authorList>
            <person name="Ichikawa N."/>
            <person name="Kimura A."/>
            <person name="Kitahashi Y."/>
            <person name="Komaki H."/>
            <person name="Oguchi A."/>
        </authorList>
    </citation>
    <scope>NUCLEOTIDE SEQUENCE [LARGE SCALE GENOMIC DNA]</scope>
    <source>
        <strain evidence="1 2">NBRC 16266</strain>
    </source>
</reference>
<evidence type="ECO:0000313" key="1">
    <source>
        <dbReference type="EMBL" id="GES06686.1"/>
    </source>
</evidence>
<dbReference type="OrthoDB" id="7582652at2"/>
<evidence type="ECO:0000313" key="2">
    <source>
        <dbReference type="Proteomes" id="UP000331127"/>
    </source>
</evidence>
<keyword evidence="2" id="KW-1185">Reference proteome</keyword>
<dbReference type="AlphaFoldDB" id="A0A5M3WCX4"/>
<name>A0A5M3WCX4_9ACTN</name>
<gene>
    <name evidence="1" type="ORF">Amac_002810</name>
</gene>